<dbReference type="Gene3D" id="3.90.1150.10">
    <property type="entry name" value="Aspartate Aminotransferase, domain 1"/>
    <property type="match status" value="1"/>
</dbReference>
<dbReference type="GO" id="GO:0006527">
    <property type="term" value="P:L-arginine catabolic process"/>
    <property type="evidence" value="ECO:0007669"/>
    <property type="project" value="TreeGrafter"/>
</dbReference>
<evidence type="ECO:0000256" key="2">
    <source>
        <dbReference type="ARBA" id="ARBA00022793"/>
    </source>
</evidence>
<dbReference type="RefSeq" id="WP_087049017.1">
    <property type="nucleotide sequence ID" value="NZ_FCOB02000034.1"/>
</dbReference>
<gene>
    <name evidence="7" type="ORF">AWB83_05688</name>
</gene>
<proteinExistence type="inferred from homology"/>
<keyword evidence="2" id="KW-0210">Decarboxylase</keyword>
<evidence type="ECO:0000256" key="3">
    <source>
        <dbReference type="ARBA" id="ARBA00022898"/>
    </source>
</evidence>
<evidence type="ECO:0000256" key="5">
    <source>
        <dbReference type="PIRSR" id="PIRSR009393-1"/>
    </source>
</evidence>
<accession>A0A158DNJ4</accession>
<dbReference type="InterPro" id="IPR008286">
    <property type="entry name" value="Prn/Lys/Arg_de-COase_C"/>
</dbReference>
<dbReference type="PANTHER" id="PTHR45229">
    <property type="entry name" value="CONSTITUTIVE ORNITHINE DECARBOXYLASE"/>
    <property type="match status" value="1"/>
</dbReference>
<evidence type="ECO:0000256" key="4">
    <source>
        <dbReference type="ARBA" id="ARBA00023239"/>
    </source>
</evidence>
<keyword evidence="3 5" id="KW-0663">Pyridoxal phosphate</keyword>
<sequence>MIERSSKLLRHRVLIVDETLADPSSAGGHVIRDLVGEFEARGVEVVRASTLADGEAIVTTDASIDCMFVHWNTGSAHSPGKGPVLDLLRTIRARNASVPIFLMSERSGEQPPDLEAMSLASEFVWTLEDTGPFIAGRALVAMRRYTESLLPPFTKALFEYTATREYSWAAPGHQGGVAFTKTPQGRLFFDFFGENLFRTDTGIERSSMGSLLDHDGPCGEAERYASRVFGSHVSYSVLNGTSGSNRTVMSAVVGDNEFAVCDRNCHKSIEQGLVATGGIPVFLAPARNRYGIIGPIAPSELSAASIARKIEEHPLARLASSGKPVYAVVTNCTYDGMCYDAAKVQSLLDQSVDVIHFDEAWYAYARFNPLYANRFGMRGDPREHRASDATVFVTHSTHKLLAALSQASYIHIRNGRRPMVPSRFNEAYTAQATTSPLYAIIAANEIGASMMDGSQGQMLTQEVIDEAIDFRQALARAHRELAKQGEWFFAPWNAPEVTDPSSGERIPFADAPRQLLASDPGCWVLRPGETWHGFDSVPDGWCMLDPIKAGIVCPGMGDDGELESSGIPAAVLSAYLYRHGIIPSRTTDFMVLCLFSVGVTKGKWGTLVNTLLHFKRDYDANRPLTEALPDLVKKSPEHYAGMGLRDLANDMFGRMKSSAMDKAQAAAFGTLPTPVLTPRQANARLKAGDVELLPLDEMAGRVIAVGAIPYPPGIPILMPGENAGASDGPWLAYLRSLEAWSAAFPGFEKEVEGAVVEAGKYHFWCVRKAEQLKDR</sequence>
<keyword evidence="8" id="KW-1185">Reference proteome</keyword>
<dbReference type="InterPro" id="IPR015422">
    <property type="entry name" value="PyrdxlP-dep_Trfase_small"/>
</dbReference>
<comment type="caution">
    <text evidence="7">The sequence shown here is derived from an EMBL/GenBank/DDBJ whole genome shotgun (WGS) entry which is preliminary data.</text>
</comment>
<dbReference type="PANTHER" id="PTHR45229:SF3">
    <property type="entry name" value="BIODEGRADATIVE ARGININE DECARBOXYLASE"/>
    <property type="match status" value="1"/>
</dbReference>
<dbReference type="Gene3D" id="3.40.640.10">
    <property type="entry name" value="Type I PLP-dependent aspartate aminotransferase-like (Major domain)"/>
    <property type="match status" value="1"/>
</dbReference>
<dbReference type="EMBL" id="FCOB02000034">
    <property type="protein sequence ID" value="SAK96172.1"/>
    <property type="molecule type" value="Genomic_DNA"/>
</dbReference>
<dbReference type="InterPro" id="IPR005308">
    <property type="entry name" value="OKR_de-COase_N"/>
</dbReference>
<dbReference type="PROSITE" id="PS00703">
    <property type="entry name" value="OKR_DC_1"/>
    <property type="match status" value="1"/>
</dbReference>
<dbReference type="FunFam" id="3.40.640.10:FF:000008">
    <property type="entry name" value="Lysine decarboxylase, inducible"/>
    <property type="match status" value="1"/>
</dbReference>
<dbReference type="InterPro" id="IPR000310">
    <property type="entry name" value="Orn/Lys/Arg_deCO2ase_major_dom"/>
</dbReference>
<evidence type="ECO:0000313" key="8">
    <source>
        <dbReference type="Proteomes" id="UP000054978"/>
    </source>
</evidence>
<feature type="domain" description="Orn/Lys/Arg decarboxylases family 1 pyridoxal-P attachment site" evidence="6">
    <location>
        <begin position="394"/>
        <end position="408"/>
    </location>
</feature>
<keyword evidence="4" id="KW-0456">Lyase</keyword>
<feature type="modified residue" description="N6-(pyridoxal phosphate)lysine" evidence="5">
    <location>
        <position position="399"/>
    </location>
</feature>
<dbReference type="Gene3D" id="3.40.50.2300">
    <property type="match status" value="1"/>
</dbReference>
<evidence type="ECO:0000313" key="7">
    <source>
        <dbReference type="EMBL" id="SAK96172.1"/>
    </source>
</evidence>
<dbReference type="PIRSF" id="PIRSF009393">
    <property type="entry name" value="Orn_decarb"/>
    <property type="match status" value="1"/>
</dbReference>
<dbReference type="OrthoDB" id="9761189at2"/>
<organism evidence="7 8">
    <name type="scientific">Caballeronia ptereochthonis</name>
    <dbReference type="NCBI Taxonomy" id="1777144"/>
    <lineage>
        <taxon>Bacteria</taxon>
        <taxon>Pseudomonadati</taxon>
        <taxon>Pseudomonadota</taxon>
        <taxon>Betaproteobacteria</taxon>
        <taxon>Burkholderiales</taxon>
        <taxon>Burkholderiaceae</taxon>
        <taxon>Caballeronia</taxon>
    </lineage>
</organism>
<comment type="similarity">
    <text evidence="1">Belongs to the Orn/Lys/Arg decarboxylase class-I family.</text>
</comment>
<name>A0A158DNJ4_9BURK</name>
<dbReference type="InterPro" id="IPR015424">
    <property type="entry name" value="PyrdxlP-dep_Trfase"/>
</dbReference>
<dbReference type="Pfam" id="PF01276">
    <property type="entry name" value="OKR_DC_1"/>
    <property type="match status" value="1"/>
</dbReference>
<evidence type="ECO:0000256" key="1">
    <source>
        <dbReference type="ARBA" id="ARBA00010671"/>
    </source>
</evidence>
<dbReference type="Pfam" id="PF03711">
    <property type="entry name" value="OKR_DC_1_C"/>
    <property type="match status" value="1"/>
</dbReference>
<dbReference type="InterPro" id="IPR015421">
    <property type="entry name" value="PyrdxlP-dep_Trfase_major"/>
</dbReference>
<dbReference type="GO" id="GO:0030170">
    <property type="term" value="F:pyridoxal phosphate binding"/>
    <property type="evidence" value="ECO:0007669"/>
    <property type="project" value="TreeGrafter"/>
</dbReference>
<dbReference type="GO" id="GO:0005829">
    <property type="term" value="C:cytosol"/>
    <property type="evidence" value="ECO:0007669"/>
    <property type="project" value="TreeGrafter"/>
</dbReference>
<dbReference type="Proteomes" id="UP000054978">
    <property type="component" value="Unassembled WGS sequence"/>
</dbReference>
<dbReference type="InterPro" id="IPR036633">
    <property type="entry name" value="Prn/Lys/Arg_de-COase_C_sf"/>
</dbReference>
<dbReference type="InterPro" id="IPR011193">
    <property type="entry name" value="Orn/lys/arg_de-COase"/>
</dbReference>
<evidence type="ECO:0000259" key="6">
    <source>
        <dbReference type="PROSITE" id="PS00703"/>
    </source>
</evidence>
<reference evidence="7" key="1">
    <citation type="submission" date="2016-01" db="EMBL/GenBank/DDBJ databases">
        <authorList>
            <person name="Peeters C."/>
        </authorList>
    </citation>
    <scope>NUCLEOTIDE SEQUENCE [LARGE SCALE GENOMIC DNA]</scope>
    <source>
        <strain evidence="7">LMG 29326</strain>
    </source>
</reference>
<dbReference type="Gene3D" id="3.90.100.10">
    <property type="entry name" value="Orn/Lys/Arg decarboxylase, C-terminal domain"/>
    <property type="match status" value="1"/>
</dbReference>
<dbReference type="AlphaFoldDB" id="A0A158DNJ4"/>
<protein>
    <submittedName>
        <fullName evidence="7">Lysine decarboxylase</fullName>
    </submittedName>
</protein>
<dbReference type="SUPFAM" id="SSF53383">
    <property type="entry name" value="PLP-dependent transferases"/>
    <property type="match status" value="1"/>
</dbReference>
<dbReference type="STRING" id="1777144.AWB83_05688"/>
<dbReference type="GO" id="GO:0008792">
    <property type="term" value="F:arginine decarboxylase activity"/>
    <property type="evidence" value="ECO:0007669"/>
    <property type="project" value="TreeGrafter"/>
</dbReference>
<dbReference type="Pfam" id="PF03709">
    <property type="entry name" value="OKR_DC_1_N"/>
    <property type="match status" value="1"/>
</dbReference>
<dbReference type="SUPFAM" id="SSF55904">
    <property type="entry name" value="Ornithine decarboxylase C-terminal domain"/>
    <property type="match status" value="1"/>
</dbReference>